<dbReference type="EMBL" id="GBXM01029717">
    <property type="protein sequence ID" value="JAH78860.1"/>
    <property type="molecule type" value="Transcribed_RNA"/>
</dbReference>
<reference evidence="1" key="1">
    <citation type="submission" date="2014-11" db="EMBL/GenBank/DDBJ databases">
        <authorList>
            <person name="Amaro Gonzalez C."/>
        </authorList>
    </citation>
    <scope>NUCLEOTIDE SEQUENCE</scope>
</reference>
<dbReference type="EMBL" id="GBXM01040837">
    <property type="protein sequence ID" value="JAH67740.1"/>
    <property type="molecule type" value="Transcribed_RNA"/>
</dbReference>
<evidence type="ECO:0000313" key="1">
    <source>
        <dbReference type="EMBL" id="JAH67740.1"/>
    </source>
</evidence>
<protein>
    <submittedName>
        <fullName evidence="1">Uncharacterized protein</fullName>
    </submittedName>
</protein>
<proteinExistence type="predicted"/>
<reference evidence="1" key="2">
    <citation type="journal article" date="2015" name="Fish Shellfish Immunol.">
        <title>Early steps in the European eel (Anguilla anguilla)-Vibrio vulnificus interaction in the gills: Role of the RtxA13 toxin.</title>
        <authorList>
            <person name="Callol A."/>
            <person name="Pajuelo D."/>
            <person name="Ebbesson L."/>
            <person name="Teles M."/>
            <person name="MacKenzie S."/>
            <person name="Amaro C."/>
        </authorList>
    </citation>
    <scope>NUCLEOTIDE SEQUENCE</scope>
</reference>
<dbReference type="AlphaFoldDB" id="A0A0E9URC5"/>
<sequence length="39" mass="4315">MFEATNVFDSPRSLWFATLVTKRVGGSLVSWQNSKPGSL</sequence>
<organism evidence="1">
    <name type="scientific">Anguilla anguilla</name>
    <name type="common">European freshwater eel</name>
    <name type="synonym">Muraena anguilla</name>
    <dbReference type="NCBI Taxonomy" id="7936"/>
    <lineage>
        <taxon>Eukaryota</taxon>
        <taxon>Metazoa</taxon>
        <taxon>Chordata</taxon>
        <taxon>Craniata</taxon>
        <taxon>Vertebrata</taxon>
        <taxon>Euteleostomi</taxon>
        <taxon>Actinopterygii</taxon>
        <taxon>Neopterygii</taxon>
        <taxon>Teleostei</taxon>
        <taxon>Anguilliformes</taxon>
        <taxon>Anguillidae</taxon>
        <taxon>Anguilla</taxon>
    </lineage>
</organism>
<accession>A0A0E9URC5</accession>
<name>A0A0E9URC5_ANGAN</name>